<dbReference type="Pfam" id="PF05635">
    <property type="entry name" value="23S_rRNA_IVP"/>
    <property type="match status" value="1"/>
</dbReference>
<keyword evidence="2" id="KW-1185">Reference proteome</keyword>
<sequence>MNRDYTELAIWREGRKLVHLTYALTANFPRKELLALTVPIRRMATSVSLNITEGSRREASEDTLQFLHIAGKSLCKLETQFHFASDRHYISKEDFEIINKQILLCKKLVSGFINYYKLIENEKFRTII</sequence>
<dbReference type="Gene3D" id="1.20.1440.60">
    <property type="entry name" value="23S rRNA-intervening sequence"/>
    <property type="match status" value="1"/>
</dbReference>
<dbReference type="PANTHER" id="PTHR38471:SF2">
    <property type="entry name" value="FOUR HELIX BUNDLE PROTEIN"/>
    <property type="match status" value="1"/>
</dbReference>
<dbReference type="NCBIfam" id="TIGR02436">
    <property type="entry name" value="four helix bundle protein"/>
    <property type="match status" value="1"/>
</dbReference>
<gene>
    <name evidence="1" type="ORF">EK417_00765</name>
</gene>
<dbReference type="RefSeq" id="WP_110366392.1">
    <property type="nucleotide sequence ID" value="NZ_SDLV01000003.1"/>
</dbReference>
<reference evidence="1 2" key="1">
    <citation type="submission" date="2019-01" db="EMBL/GenBank/DDBJ databases">
        <authorList>
            <person name="B I."/>
            <person name="Ch S."/>
            <person name="Ch V.R."/>
        </authorList>
    </citation>
    <scope>NUCLEOTIDE SEQUENCE [LARGE SCALE GENOMIC DNA]</scope>
    <source>
        <strain evidence="1 2">JC507</strain>
    </source>
</reference>
<evidence type="ECO:0000313" key="2">
    <source>
        <dbReference type="Proteomes" id="UP000306038"/>
    </source>
</evidence>
<dbReference type="InterPro" id="IPR036583">
    <property type="entry name" value="23S_rRNA_IVS_sf"/>
</dbReference>
<name>A0ABY2RBG6_9FLAO</name>
<dbReference type="SUPFAM" id="SSF158446">
    <property type="entry name" value="IVS-encoded protein-like"/>
    <property type="match status" value="1"/>
</dbReference>
<dbReference type="PANTHER" id="PTHR38471">
    <property type="entry name" value="FOUR HELIX BUNDLE PROTEIN"/>
    <property type="match status" value="1"/>
</dbReference>
<protein>
    <submittedName>
        <fullName evidence="1">Four helix bundle protein</fullName>
    </submittedName>
</protein>
<comment type="caution">
    <text evidence="1">The sequence shown here is derived from an EMBL/GenBank/DDBJ whole genome shotgun (WGS) entry which is preliminary data.</text>
</comment>
<proteinExistence type="predicted"/>
<dbReference type="Proteomes" id="UP000306038">
    <property type="component" value="Unassembled WGS sequence"/>
</dbReference>
<dbReference type="CDD" id="cd16377">
    <property type="entry name" value="23S_rRNA_IVP_like"/>
    <property type="match status" value="1"/>
</dbReference>
<dbReference type="InterPro" id="IPR012657">
    <property type="entry name" value="23S_rRNA-intervening_sequence"/>
</dbReference>
<dbReference type="EMBL" id="SDLV01000003">
    <property type="protein sequence ID" value="THV62945.1"/>
    <property type="molecule type" value="Genomic_DNA"/>
</dbReference>
<accession>A0ABY2RBG6</accession>
<organism evidence="1 2">
    <name type="scientific">Chryseobacterium candidae</name>
    <dbReference type="NCBI Taxonomy" id="1978493"/>
    <lineage>
        <taxon>Bacteria</taxon>
        <taxon>Pseudomonadati</taxon>
        <taxon>Bacteroidota</taxon>
        <taxon>Flavobacteriia</taxon>
        <taxon>Flavobacteriales</taxon>
        <taxon>Weeksellaceae</taxon>
        <taxon>Chryseobacterium group</taxon>
        <taxon>Chryseobacterium</taxon>
    </lineage>
</organism>
<evidence type="ECO:0000313" key="1">
    <source>
        <dbReference type="EMBL" id="THV62945.1"/>
    </source>
</evidence>